<feature type="domain" description="DOT1" evidence="4">
    <location>
        <begin position="30"/>
        <end position="142"/>
    </location>
</feature>
<dbReference type="InterPro" id="IPR026170">
    <property type="entry name" value="FAM173A/B"/>
</dbReference>
<evidence type="ECO:0000313" key="6">
    <source>
        <dbReference type="Proteomes" id="UP000245911"/>
    </source>
</evidence>
<organism evidence="5 6">
    <name type="scientific">Pararhodobacter oceanensis</name>
    <dbReference type="NCBI Taxonomy" id="2172121"/>
    <lineage>
        <taxon>Bacteria</taxon>
        <taxon>Pseudomonadati</taxon>
        <taxon>Pseudomonadota</taxon>
        <taxon>Alphaproteobacteria</taxon>
        <taxon>Rhodobacterales</taxon>
        <taxon>Paracoccaceae</taxon>
        <taxon>Pararhodobacter</taxon>
    </lineage>
</organism>
<dbReference type="GO" id="GO:0031151">
    <property type="term" value="F:histone H3K79 methyltransferase activity"/>
    <property type="evidence" value="ECO:0007669"/>
    <property type="project" value="InterPro"/>
</dbReference>
<dbReference type="PANTHER" id="PTHR13610:SF11">
    <property type="entry name" value="METHYLTRANSFERASE DOMAIN-CONTAINING PROTEIN"/>
    <property type="match status" value="1"/>
</dbReference>
<reference evidence="5 6" key="1">
    <citation type="submission" date="2018-04" db="EMBL/GenBank/DDBJ databases">
        <title>Pararhodobacter oceanense sp. nov., isolated from marine intertidal sediment.</title>
        <authorList>
            <person name="Wang X.-L."/>
            <person name="Du Z.-J."/>
        </authorList>
    </citation>
    <scope>NUCLEOTIDE SEQUENCE [LARGE SCALE GENOMIC DNA]</scope>
    <source>
        <strain evidence="5 6">AM505</strain>
    </source>
</reference>
<dbReference type="CDD" id="cd02440">
    <property type="entry name" value="AdoMet_MTases"/>
    <property type="match status" value="1"/>
</dbReference>
<evidence type="ECO:0000259" key="4">
    <source>
        <dbReference type="Pfam" id="PF08123"/>
    </source>
</evidence>
<dbReference type="InterPro" id="IPR029063">
    <property type="entry name" value="SAM-dependent_MTases_sf"/>
</dbReference>
<accession>A0A2T8HRR7</accession>
<dbReference type="SUPFAM" id="SSF53335">
    <property type="entry name" value="S-adenosyl-L-methionine-dependent methyltransferases"/>
    <property type="match status" value="1"/>
</dbReference>
<dbReference type="Pfam" id="PF08123">
    <property type="entry name" value="DOT1"/>
    <property type="match status" value="1"/>
</dbReference>
<dbReference type="Gene3D" id="3.40.50.150">
    <property type="entry name" value="Vaccinia Virus protein VP39"/>
    <property type="match status" value="1"/>
</dbReference>
<evidence type="ECO:0000256" key="3">
    <source>
        <dbReference type="ARBA" id="ARBA00022691"/>
    </source>
</evidence>
<dbReference type="RefSeq" id="WP_116559057.1">
    <property type="nucleotide sequence ID" value="NZ_QDKM01000006.1"/>
</dbReference>
<dbReference type="EMBL" id="QDKM01000006">
    <property type="protein sequence ID" value="PVH28139.1"/>
    <property type="molecule type" value="Genomic_DNA"/>
</dbReference>
<keyword evidence="3" id="KW-0949">S-adenosyl-L-methionine</keyword>
<keyword evidence="6" id="KW-1185">Reference proteome</keyword>
<evidence type="ECO:0000313" key="5">
    <source>
        <dbReference type="EMBL" id="PVH28139.1"/>
    </source>
</evidence>
<protein>
    <submittedName>
        <fullName evidence="5">Class I SAM-dependent methyltransferase</fullName>
    </submittedName>
</protein>
<comment type="caution">
    <text evidence="5">The sequence shown here is derived from an EMBL/GenBank/DDBJ whole genome shotgun (WGS) entry which is preliminary data.</text>
</comment>
<evidence type="ECO:0000256" key="1">
    <source>
        <dbReference type="ARBA" id="ARBA00022603"/>
    </source>
</evidence>
<keyword evidence="1 5" id="KW-0489">Methyltransferase</keyword>
<proteinExistence type="predicted"/>
<dbReference type="AlphaFoldDB" id="A0A2T8HRR7"/>
<dbReference type="PANTHER" id="PTHR13610">
    <property type="entry name" value="METHYLTRANSFERASE DOMAIN-CONTAINING PROTEIN"/>
    <property type="match status" value="1"/>
</dbReference>
<dbReference type="Proteomes" id="UP000245911">
    <property type="component" value="Unassembled WGS sequence"/>
</dbReference>
<sequence>MFRDIADDLDNYSLTPDTFLDVPFVPTDESAVEAMLSLAKVGPNDVLYDLGSGDGRILITAARDRDTRGIGIEVDPQRIADAMDEASWAGVECLVDFVEEDIFTADIREATVVTMYLLETVNLQLRPKLLDQLRPGTRVVSHAFDMADWVADDRLRVAGSNIYLWIIPAQIEGEWQWDMTDGTTYRLALKQRFQEITGKAFLGDQERRLERTRLRGNRLEVAIRAEGAESPDFFLLEFEENMLIAVDLCAPF</sequence>
<dbReference type="OrthoDB" id="213472at2"/>
<evidence type="ECO:0000256" key="2">
    <source>
        <dbReference type="ARBA" id="ARBA00022679"/>
    </source>
</evidence>
<keyword evidence="2 5" id="KW-0808">Transferase</keyword>
<dbReference type="GO" id="GO:0032259">
    <property type="term" value="P:methylation"/>
    <property type="evidence" value="ECO:0007669"/>
    <property type="project" value="UniProtKB-KW"/>
</dbReference>
<dbReference type="InterPro" id="IPR025789">
    <property type="entry name" value="DOT1_dom"/>
</dbReference>
<name>A0A2T8HRR7_9RHOB</name>
<gene>
    <name evidence="5" type="ORF">DDE20_13570</name>
</gene>